<name>A0ACC6P746_9BACL</name>
<dbReference type="EMBL" id="JBBKAR010000004">
    <property type="protein sequence ID" value="MEJ8302740.1"/>
    <property type="molecule type" value="Genomic_DNA"/>
</dbReference>
<sequence>MQAIRSIDGIDRDELINKARYEDPIYVVVLYKYKDEISFEDGYQMYRHPNSINKNYTITRPAQILFNLKGYHKAMWVYMNLFER</sequence>
<accession>A0ACC6P746</accession>
<proteinExistence type="predicted"/>
<organism evidence="1 2">
    <name type="scientific">Saccharibacillus sacchari</name>
    <dbReference type="NCBI Taxonomy" id="456493"/>
    <lineage>
        <taxon>Bacteria</taxon>
        <taxon>Bacillati</taxon>
        <taxon>Bacillota</taxon>
        <taxon>Bacilli</taxon>
        <taxon>Bacillales</taxon>
        <taxon>Paenibacillaceae</taxon>
        <taxon>Saccharibacillus</taxon>
    </lineage>
</organism>
<dbReference type="Proteomes" id="UP001380953">
    <property type="component" value="Unassembled WGS sequence"/>
</dbReference>
<comment type="caution">
    <text evidence="1">The sequence shown here is derived from an EMBL/GenBank/DDBJ whole genome shotgun (WGS) entry which is preliminary data.</text>
</comment>
<keyword evidence="2" id="KW-1185">Reference proteome</keyword>
<evidence type="ECO:0000313" key="2">
    <source>
        <dbReference type="Proteomes" id="UP001380953"/>
    </source>
</evidence>
<evidence type="ECO:0000313" key="1">
    <source>
        <dbReference type="EMBL" id="MEJ8302740.1"/>
    </source>
</evidence>
<gene>
    <name evidence="1" type="ORF">WKI47_02290</name>
</gene>
<reference evidence="1" key="1">
    <citation type="submission" date="2024-03" db="EMBL/GenBank/DDBJ databases">
        <title>Whole genome sequecning of epiphytes from Marcgravia umbellata leaves.</title>
        <authorList>
            <person name="Kumar G."/>
            <person name="Savka M.A."/>
        </authorList>
    </citation>
    <scope>NUCLEOTIDE SEQUENCE</scope>
    <source>
        <strain evidence="1">RIT_BL5</strain>
    </source>
</reference>
<protein>
    <submittedName>
        <fullName evidence="1">Uncharacterized protein</fullName>
    </submittedName>
</protein>